<evidence type="ECO:0000313" key="3">
    <source>
        <dbReference type="Proteomes" id="UP000756346"/>
    </source>
</evidence>
<feature type="chain" id="PRO_5040277870" evidence="1">
    <location>
        <begin position="26"/>
        <end position="306"/>
    </location>
</feature>
<protein>
    <submittedName>
        <fullName evidence="2">Uncharacterized protein</fullName>
    </submittedName>
</protein>
<dbReference type="AlphaFoldDB" id="A0A9P9BQ03"/>
<dbReference type="EMBL" id="JAGTJQ010000006">
    <property type="protein sequence ID" value="KAH7029772.1"/>
    <property type="molecule type" value="Genomic_DNA"/>
</dbReference>
<dbReference type="GeneID" id="70186466"/>
<accession>A0A9P9BQ03</accession>
<gene>
    <name evidence="2" type="ORF">B0I36DRAFT_350588</name>
</gene>
<evidence type="ECO:0000313" key="2">
    <source>
        <dbReference type="EMBL" id="KAH7029772.1"/>
    </source>
</evidence>
<organism evidence="2 3">
    <name type="scientific">Microdochium trichocladiopsis</name>
    <dbReference type="NCBI Taxonomy" id="1682393"/>
    <lineage>
        <taxon>Eukaryota</taxon>
        <taxon>Fungi</taxon>
        <taxon>Dikarya</taxon>
        <taxon>Ascomycota</taxon>
        <taxon>Pezizomycotina</taxon>
        <taxon>Sordariomycetes</taxon>
        <taxon>Xylariomycetidae</taxon>
        <taxon>Xylariales</taxon>
        <taxon>Microdochiaceae</taxon>
        <taxon>Microdochium</taxon>
    </lineage>
</organism>
<dbReference type="RefSeq" id="XP_046012060.1">
    <property type="nucleotide sequence ID" value="XM_046156920.1"/>
</dbReference>
<feature type="signal peptide" evidence="1">
    <location>
        <begin position="1"/>
        <end position="25"/>
    </location>
</feature>
<comment type="caution">
    <text evidence="2">The sequence shown here is derived from an EMBL/GenBank/DDBJ whole genome shotgun (WGS) entry which is preliminary data.</text>
</comment>
<sequence length="306" mass="34649">MRCGQSSSQVLLFIWFTLPYHPAWAPKAEMKTSPRETIVDMPAGGLAFVLAPEPGQNSTNTPPSPPRLDATHPYTVAERIGSLVEAELTTKEPPKWRALLSKIKPLKPGDPQRVLVDHIATITPEHHQLAVLFAHMVYILRHHDARKADIKDYLSSCFWTAVNKAFGETFQRQDDFKALEQFSKNFEIHREDYGSSAHNDQPLAYENQMDALAAYAQYQPANLVFKLIYLHELTAASPSAEIKDHNHSEAETRGKSEAEAEARATSICMRLSQEEAWARFNAEAFLRTGPSWQYYFFQHGIDLNKV</sequence>
<keyword evidence="1" id="KW-0732">Signal</keyword>
<evidence type="ECO:0000256" key="1">
    <source>
        <dbReference type="SAM" id="SignalP"/>
    </source>
</evidence>
<reference evidence="2" key="1">
    <citation type="journal article" date="2021" name="Nat. Commun.">
        <title>Genetic determinants of endophytism in the Arabidopsis root mycobiome.</title>
        <authorList>
            <person name="Mesny F."/>
            <person name="Miyauchi S."/>
            <person name="Thiergart T."/>
            <person name="Pickel B."/>
            <person name="Atanasova L."/>
            <person name="Karlsson M."/>
            <person name="Huettel B."/>
            <person name="Barry K.W."/>
            <person name="Haridas S."/>
            <person name="Chen C."/>
            <person name="Bauer D."/>
            <person name="Andreopoulos W."/>
            <person name="Pangilinan J."/>
            <person name="LaButti K."/>
            <person name="Riley R."/>
            <person name="Lipzen A."/>
            <person name="Clum A."/>
            <person name="Drula E."/>
            <person name="Henrissat B."/>
            <person name="Kohler A."/>
            <person name="Grigoriev I.V."/>
            <person name="Martin F.M."/>
            <person name="Hacquard S."/>
        </authorList>
    </citation>
    <scope>NUCLEOTIDE SEQUENCE</scope>
    <source>
        <strain evidence="2">MPI-CAGE-CH-0230</strain>
    </source>
</reference>
<name>A0A9P9BQ03_9PEZI</name>
<proteinExistence type="predicted"/>
<dbReference type="Proteomes" id="UP000756346">
    <property type="component" value="Unassembled WGS sequence"/>
</dbReference>
<keyword evidence="3" id="KW-1185">Reference proteome</keyword>